<reference evidence="1 2" key="1">
    <citation type="submission" date="2015-01" db="EMBL/GenBank/DDBJ databases">
        <title>The Genome Sequence of Cladophialophora immunda CBS83496.</title>
        <authorList>
            <consortium name="The Broad Institute Genomics Platform"/>
            <person name="Cuomo C."/>
            <person name="de Hoog S."/>
            <person name="Gorbushina A."/>
            <person name="Stielow B."/>
            <person name="Teixiera M."/>
            <person name="Abouelleil A."/>
            <person name="Chapman S.B."/>
            <person name="Priest M."/>
            <person name="Young S.K."/>
            <person name="Wortman J."/>
            <person name="Nusbaum C."/>
            <person name="Birren B."/>
        </authorList>
    </citation>
    <scope>NUCLEOTIDE SEQUENCE [LARGE SCALE GENOMIC DNA]</scope>
    <source>
        <strain evidence="1 2">CBS 83496</strain>
    </source>
</reference>
<evidence type="ECO:0000313" key="1">
    <source>
        <dbReference type="EMBL" id="KIW21742.1"/>
    </source>
</evidence>
<name>A0A0D2AAD8_9EURO</name>
<organism evidence="1 2">
    <name type="scientific">Cladophialophora immunda</name>
    <dbReference type="NCBI Taxonomy" id="569365"/>
    <lineage>
        <taxon>Eukaryota</taxon>
        <taxon>Fungi</taxon>
        <taxon>Dikarya</taxon>
        <taxon>Ascomycota</taxon>
        <taxon>Pezizomycotina</taxon>
        <taxon>Eurotiomycetes</taxon>
        <taxon>Chaetothyriomycetidae</taxon>
        <taxon>Chaetothyriales</taxon>
        <taxon>Herpotrichiellaceae</taxon>
        <taxon>Cladophialophora</taxon>
    </lineage>
</organism>
<evidence type="ECO:0000313" key="2">
    <source>
        <dbReference type="Proteomes" id="UP000054466"/>
    </source>
</evidence>
<accession>A0A0D2AAD8</accession>
<dbReference type="VEuPathDB" id="FungiDB:PV07_12827"/>
<dbReference type="GeneID" id="27352021"/>
<dbReference type="RefSeq" id="XP_016241958.1">
    <property type="nucleotide sequence ID" value="XM_016400395.1"/>
</dbReference>
<dbReference type="Proteomes" id="UP000054466">
    <property type="component" value="Unassembled WGS sequence"/>
</dbReference>
<dbReference type="EMBL" id="KN847225">
    <property type="protein sequence ID" value="KIW21742.1"/>
    <property type="molecule type" value="Genomic_DNA"/>
</dbReference>
<sequence>MARLSFITPIYREVCDLIKVRKEALKEEWMEDFINAKDSFDKNDGNDQKLVKLLDYTRGRMVKY</sequence>
<gene>
    <name evidence="1" type="ORF">PV07_12827</name>
</gene>
<dbReference type="HOGENOM" id="CLU_2867490_0_0_1"/>
<dbReference type="AlphaFoldDB" id="A0A0D2AAD8"/>
<protein>
    <submittedName>
        <fullName evidence="1">Uncharacterized protein</fullName>
    </submittedName>
</protein>
<keyword evidence="2" id="KW-1185">Reference proteome</keyword>
<dbReference type="OrthoDB" id="4818194at2759"/>
<proteinExistence type="predicted"/>